<proteinExistence type="predicted"/>
<name>A0A7K0GP65_PARDI</name>
<sequence length="78" mass="8734">MSSTEKNCLSGNNSTQQPTSTHETGKYSTSELQAAFDAGRVLGRTEGMLSYQRHIMNQLFAENQKLNRKLQEQKGGRL</sequence>
<dbReference type="AlphaFoldDB" id="A0A7K0GP65"/>
<dbReference type="Proteomes" id="UP000461276">
    <property type="component" value="Unassembled WGS sequence"/>
</dbReference>
<dbReference type="EMBL" id="WKMY01000001">
    <property type="protein sequence ID" value="MRY91690.1"/>
    <property type="molecule type" value="Genomic_DNA"/>
</dbReference>
<evidence type="ECO:0000313" key="3">
    <source>
        <dbReference type="Proteomes" id="UP000461276"/>
    </source>
</evidence>
<reference evidence="2 3" key="1">
    <citation type="journal article" date="2019" name="Nat. Med.">
        <title>A library of human gut bacterial isolates paired with longitudinal multiomics data enables mechanistic microbiome research.</title>
        <authorList>
            <person name="Poyet M."/>
            <person name="Groussin M."/>
            <person name="Gibbons S.M."/>
            <person name="Avila-Pacheco J."/>
            <person name="Jiang X."/>
            <person name="Kearney S.M."/>
            <person name="Perrotta A.R."/>
            <person name="Berdy B."/>
            <person name="Zhao S."/>
            <person name="Lieberman T.D."/>
            <person name="Swanson P.K."/>
            <person name="Smith M."/>
            <person name="Roesemann S."/>
            <person name="Alexander J.E."/>
            <person name="Rich S.A."/>
            <person name="Livny J."/>
            <person name="Vlamakis H."/>
            <person name="Clish C."/>
            <person name="Bullock K."/>
            <person name="Deik A."/>
            <person name="Scott J."/>
            <person name="Pierce K.A."/>
            <person name="Xavier R.J."/>
            <person name="Alm E.J."/>
        </authorList>
    </citation>
    <scope>NUCLEOTIDE SEQUENCE [LARGE SCALE GENOMIC DNA]</scope>
    <source>
        <strain evidence="2 3">BIOML-A9</strain>
    </source>
</reference>
<accession>A0A7K0GP65</accession>
<feature type="region of interest" description="Disordered" evidence="1">
    <location>
        <begin position="1"/>
        <end position="28"/>
    </location>
</feature>
<organism evidence="2 3">
    <name type="scientific">Parabacteroides distasonis</name>
    <dbReference type="NCBI Taxonomy" id="823"/>
    <lineage>
        <taxon>Bacteria</taxon>
        <taxon>Pseudomonadati</taxon>
        <taxon>Bacteroidota</taxon>
        <taxon>Bacteroidia</taxon>
        <taxon>Bacteroidales</taxon>
        <taxon>Tannerellaceae</taxon>
        <taxon>Parabacteroides</taxon>
    </lineage>
</organism>
<gene>
    <name evidence="2" type="ORF">GKD67_00215</name>
</gene>
<comment type="caution">
    <text evidence="2">The sequence shown here is derived from an EMBL/GenBank/DDBJ whole genome shotgun (WGS) entry which is preliminary data.</text>
</comment>
<dbReference type="RefSeq" id="WP_154394789.1">
    <property type="nucleotide sequence ID" value="NZ_JAQMQB010000013.1"/>
</dbReference>
<evidence type="ECO:0000313" key="2">
    <source>
        <dbReference type="EMBL" id="MRY91690.1"/>
    </source>
</evidence>
<protein>
    <submittedName>
        <fullName evidence="2">Uncharacterized protein</fullName>
    </submittedName>
</protein>
<evidence type="ECO:0000256" key="1">
    <source>
        <dbReference type="SAM" id="MobiDB-lite"/>
    </source>
</evidence>